<dbReference type="InterPro" id="IPR003838">
    <property type="entry name" value="ABC3_permease_C"/>
</dbReference>
<dbReference type="Pfam" id="PF12704">
    <property type="entry name" value="MacB_PCD"/>
    <property type="match status" value="1"/>
</dbReference>
<evidence type="ECO:0000313" key="11">
    <source>
        <dbReference type="EMBL" id="MPV85631.1"/>
    </source>
</evidence>
<accession>A0A6N7ESW0</accession>
<comment type="caution">
    <text evidence="11">The sequence shown here is derived from an EMBL/GenBank/DDBJ whole genome shotgun (WGS) entry which is preliminary data.</text>
</comment>
<evidence type="ECO:0000256" key="7">
    <source>
        <dbReference type="ARBA" id="ARBA00023136"/>
    </source>
</evidence>
<evidence type="ECO:0000256" key="8">
    <source>
        <dbReference type="SAM" id="Phobius"/>
    </source>
</evidence>
<evidence type="ECO:0000256" key="1">
    <source>
        <dbReference type="ARBA" id="ARBA00004651"/>
    </source>
</evidence>
<evidence type="ECO:0000259" key="10">
    <source>
        <dbReference type="Pfam" id="PF12704"/>
    </source>
</evidence>
<protein>
    <submittedName>
        <fullName evidence="11">Lipoprotein-releasing ABC transporter permease subunit</fullName>
    </submittedName>
</protein>
<keyword evidence="11" id="KW-0449">Lipoprotein</keyword>
<gene>
    <name evidence="11" type="ORF">GCU85_02625</name>
</gene>
<dbReference type="InterPro" id="IPR025857">
    <property type="entry name" value="MacB_PCD"/>
</dbReference>
<evidence type="ECO:0000256" key="5">
    <source>
        <dbReference type="ARBA" id="ARBA00022692"/>
    </source>
</evidence>
<sequence>MNLSFYIGKRYLSATKGKGFVSFISVVSVLGIAVGIMALIVVLSVMNGVTSEVREKILSMTAHAKIVGVQDYIDPSVDIADVLPDSQDNPEIEQIIASAPYIEGQALIGIGQSYQGVQVKGIDAAREPAVSEVIASLGDEVNGLAPGEFNVIIGKSLSDQLGIYPGDKLTLVVPKTTVSAAGIIPRIKRFTVISLFESGHFLYDTGLILIDIDDAATLFQRSGYDGYQLKLADLFAAQTLTESLNQALPSPYYAIDWTSQNRTYFDAVKVEKAAMFFILLIIVMVAAFNILSTLVMVVNDKQSDIAILRTIGVTPQTIQRVFMIQGTALGLIGTILGVVGGVLFAKQVPNLMQFLEANFGFRLPAELYFISSLNPKIEVGVIVLIALCALLLSFLATIYPAFKAARTDPARALAYE</sequence>
<feature type="transmembrane region" description="Helical" evidence="8">
    <location>
        <begin position="20"/>
        <end position="46"/>
    </location>
</feature>
<dbReference type="NCBIfam" id="TIGR02212">
    <property type="entry name" value="lolCE"/>
    <property type="match status" value="1"/>
</dbReference>
<feature type="transmembrane region" description="Helical" evidence="8">
    <location>
        <begin position="379"/>
        <end position="402"/>
    </location>
</feature>
<comment type="subcellular location">
    <subcellularLocation>
        <location evidence="1">Cell membrane</location>
        <topology evidence="1">Multi-pass membrane protein</topology>
    </subcellularLocation>
</comment>
<proteinExistence type="inferred from homology"/>
<keyword evidence="4" id="KW-1003">Cell membrane</keyword>
<feature type="transmembrane region" description="Helical" evidence="8">
    <location>
        <begin position="320"/>
        <end position="345"/>
    </location>
</feature>
<dbReference type="RefSeq" id="WP_152809064.1">
    <property type="nucleotide sequence ID" value="NZ_WHNW01000002.1"/>
</dbReference>
<name>A0A6N7ESW0_9GAMM</name>
<dbReference type="AlphaFoldDB" id="A0A6N7ESW0"/>
<comment type="similarity">
    <text evidence="2">Belongs to the ABC-4 integral membrane protein family. LolC/E subfamily.</text>
</comment>
<organism evidence="11 12">
    <name type="scientific">Ostreibacterium oceani</name>
    <dbReference type="NCBI Taxonomy" id="2654998"/>
    <lineage>
        <taxon>Bacteria</taxon>
        <taxon>Pseudomonadati</taxon>
        <taxon>Pseudomonadota</taxon>
        <taxon>Gammaproteobacteria</taxon>
        <taxon>Cardiobacteriales</taxon>
        <taxon>Ostreibacteriaceae</taxon>
        <taxon>Ostreibacterium</taxon>
    </lineage>
</organism>
<reference evidence="11 12" key="1">
    <citation type="submission" date="2019-10" db="EMBL/GenBank/DDBJ databases">
        <title>Cardiobacteriales fam. a chemoheterotrophic member of the order Cardiobacteriales, and proposal of Cardiobacteriales fam. nov.</title>
        <authorList>
            <person name="Wang C."/>
        </authorList>
    </citation>
    <scope>NUCLEOTIDE SEQUENCE [LARGE SCALE GENOMIC DNA]</scope>
    <source>
        <strain evidence="11 12">ML27</strain>
    </source>
</reference>
<evidence type="ECO:0000256" key="4">
    <source>
        <dbReference type="ARBA" id="ARBA00022475"/>
    </source>
</evidence>
<dbReference type="Pfam" id="PF02687">
    <property type="entry name" value="FtsX"/>
    <property type="match status" value="1"/>
</dbReference>
<feature type="transmembrane region" description="Helical" evidence="8">
    <location>
        <begin position="274"/>
        <end position="299"/>
    </location>
</feature>
<dbReference type="FunCoup" id="A0A6N7ESW0">
    <property type="interactions" value="231"/>
</dbReference>
<feature type="domain" description="ABC3 transporter permease C-terminal" evidence="9">
    <location>
        <begin position="276"/>
        <end position="409"/>
    </location>
</feature>
<evidence type="ECO:0000259" key="9">
    <source>
        <dbReference type="Pfam" id="PF02687"/>
    </source>
</evidence>
<keyword evidence="6 8" id="KW-1133">Transmembrane helix</keyword>
<dbReference type="Proteomes" id="UP000471298">
    <property type="component" value="Unassembled WGS sequence"/>
</dbReference>
<feature type="domain" description="MacB-like periplasmic core" evidence="10">
    <location>
        <begin position="25"/>
        <end position="244"/>
    </location>
</feature>
<dbReference type="EMBL" id="WHNW01000002">
    <property type="protein sequence ID" value="MPV85631.1"/>
    <property type="molecule type" value="Genomic_DNA"/>
</dbReference>
<dbReference type="GO" id="GO:0098797">
    <property type="term" value="C:plasma membrane protein complex"/>
    <property type="evidence" value="ECO:0007669"/>
    <property type="project" value="TreeGrafter"/>
</dbReference>
<keyword evidence="5 8" id="KW-0812">Transmembrane</keyword>
<dbReference type="InterPro" id="IPR051447">
    <property type="entry name" value="Lipoprotein-release_system"/>
</dbReference>
<evidence type="ECO:0000256" key="6">
    <source>
        <dbReference type="ARBA" id="ARBA00022989"/>
    </source>
</evidence>
<evidence type="ECO:0000313" key="12">
    <source>
        <dbReference type="Proteomes" id="UP000471298"/>
    </source>
</evidence>
<dbReference type="InterPro" id="IPR011925">
    <property type="entry name" value="LolCE_TM"/>
</dbReference>
<dbReference type="PANTHER" id="PTHR30489">
    <property type="entry name" value="LIPOPROTEIN-RELEASING SYSTEM TRANSMEMBRANE PROTEIN LOLE"/>
    <property type="match status" value="1"/>
</dbReference>
<dbReference type="GO" id="GO:0042953">
    <property type="term" value="P:lipoprotein transport"/>
    <property type="evidence" value="ECO:0007669"/>
    <property type="project" value="InterPro"/>
</dbReference>
<dbReference type="InParanoid" id="A0A6N7ESW0"/>
<keyword evidence="12" id="KW-1185">Reference proteome</keyword>
<keyword evidence="7 8" id="KW-0472">Membrane</keyword>
<evidence type="ECO:0000256" key="3">
    <source>
        <dbReference type="ARBA" id="ARBA00022448"/>
    </source>
</evidence>
<dbReference type="PANTHER" id="PTHR30489:SF0">
    <property type="entry name" value="LIPOPROTEIN-RELEASING SYSTEM TRANSMEMBRANE PROTEIN LOLE"/>
    <property type="match status" value="1"/>
</dbReference>
<keyword evidence="3" id="KW-0813">Transport</keyword>
<dbReference type="GO" id="GO:0044874">
    <property type="term" value="P:lipoprotein localization to outer membrane"/>
    <property type="evidence" value="ECO:0007669"/>
    <property type="project" value="TreeGrafter"/>
</dbReference>
<evidence type="ECO:0000256" key="2">
    <source>
        <dbReference type="ARBA" id="ARBA00005236"/>
    </source>
</evidence>